<dbReference type="InterPro" id="IPR030903">
    <property type="entry name" value="CDPS"/>
</dbReference>
<proteinExistence type="inferred from homology"/>
<name>A0A7W9UY51_9ACTN</name>
<organism evidence="4 5">
    <name type="scientific">Streptomyces zagrosensis</name>
    <dbReference type="NCBI Taxonomy" id="1042984"/>
    <lineage>
        <taxon>Bacteria</taxon>
        <taxon>Bacillati</taxon>
        <taxon>Actinomycetota</taxon>
        <taxon>Actinomycetes</taxon>
        <taxon>Kitasatosporales</taxon>
        <taxon>Streptomycetaceae</taxon>
        <taxon>Streptomyces</taxon>
    </lineage>
</organism>
<keyword evidence="4" id="KW-0012">Acyltransferase</keyword>
<dbReference type="InterPro" id="IPR038622">
    <property type="entry name" value="CDPS_sf"/>
</dbReference>
<dbReference type="Gene3D" id="3.40.50.11710">
    <property type="entry name" value="Cyclodipeptide synthase"/>
    <property type="match status" value="1"/>
</dbReference>
<dbReference type="Proteomes" id="UP000588098">
    <property type="component" value="Unassembled WGS sequence"/>
</dbReference>
<protein>
    <recommendedName>
        <fullName evidence="3">Cyclodipeptide synthase</fullName>
    </recommendedName>
</protein>
<dbReference type="RefSeq" id="WP_184569953.1">
    <property type="nucleotide sequence ID" value="NZ_JACHJL010000003.1"/>
</dbReference>
<keyword evidence="2 4" id="KW-0808">Transferase</keyword>
<evidence type="ECO:0000256" key="1">
    <source>
        <dbReference type="ARBA" id="ARBA00006034"/>
    </source>
</evidence>
<dbReference type="AlphaFoldDB" id="A0A7W9UY51"/>
<evidence type="ECO:0000313" key="4">
    <source>
        <dbReference type="EMBL" id="MBB5934439.1"/>
    </source>
</evidence>
<evidence type="ECO:0000313" key="5">
    <source>
        <dbReference type="Proteomes" id="UP000588098"/>
    </source>
</evidence>
<sequence length="233" mass="25813">MTNTHPPAVVPKFIAEPLTENCRTVCSRGEHVLIGVSPGNSYFSPQRLTELLSWAASLFRRIDVMIPDSAQVHTWLALGYAANRARRKAYGEGSRLFNRATRAWEAVEAPGVALQLHRLSEIETRPAYQALLRESEEAIAGDTDTRESYGQAVRQVLRNHLHGAEPTAAQTEQAARYLIAETPFLINTPKIIGVESSTAVYQHRVAFIDRIYAGKTSLYKADQQAFVVARPAA</sequence>
<reference evidence="4 5" key="1">
    <citation type="submission" date="2020-08" db="EMBL/GenBank/DDBJ databases">
        <title>Genomic Encyclopedia of Type Strains, Phase III (KMG-III): the genomes of soil and plant-associated and newly described type strains.</title>
        <authorList>
            <person name="Whitman W."/>
        </authorList>
    </citation>
    <scope>NUCLEOTIDE SEQUENCE [LARGE SCALE GENOMIC DNA]</scope>
    <source>
        <strain evidence="4 5">CECT 8305</strain>
    </source>
</reference>
<comment type="similarity">
    <text evidence="1">Belongs to the CDPS family.</text>
</comment>
<accession>A0A7W9UY51</accession>
<dbReference type="Pfam" id="PF16715">
    <property type="entry name" value="CDPS"/>
    <property type="match status" value="1"/>
</dbReference>
<gene>
    <name evidence="4" type="ORF">FHS42_001486</name>
</gene>
<evidence type="ECO:0000256" key="2">
    <source>
        <dbReference type="ARBA" id="ARBA00022679"/>
    </source>
</evidence>
<keyword evidence="5" id="KW-1185">Reference proteome</keyword>
<dbReference type="EMBL" id="JACHJL010000003">
    <property type="protein sequence ID" value="MBB5934439.1"/>
    <property type="molecule type" value="Genomic_DNA"/>
</dbReference>
<comment type="caution">
    <text evidence="4">The sequence shown here is derived from an EMBL/GenBank/DDBJ whole genome shotgun (WGS) entry which is preliminary data.</text>
</comment>
<evidence type="ECO:0000256" key="3">
    <source>
        <dbReference type="ARBA" id="ARBA00030771"/>
    </source>
</evidence>
<dbReference type="GO" id="GO:0016755">
    <property type="term" value="F:aminoacyltransferase activity"/>
    <property type="evidence" value="ECO:0007669"/>
    <property type="project" value="InterPro"/>
</dbReference>
<dbReference type="NCBIfam" id="TIGR04539">
    <property type="entry name" value="tRNA_cyclodipep"/>
    <property type="match status" value="1"/>
</dbReference>